<keyword evidence="2" id="KW-1185">Reference proteome</keyword>
<comment type="caution">
    <text evidence="1">The sequence shown here is derived from an EMBL/GenBank/DDBJ whole genome shotgun (WGS) entry which is preliminary data.</text>
</comment>
<reference evidence="1" key="1">
    <citation type="submission" date="2021-01" db="EMBL/GenBank/DDBJ databases">
        <authorList>
            <consortium name="Genoscope - CEA"/>
            <person name="William W."/>
        </authorList>
    </citation>
    <scope>NUCLEOTIDE SEQUENCE</scope>
</reference>
<dbReference type="OrthoDB" id="303271at2759"/>
<protein>
    <submittedName>
        <fullName evidence="1">Uncharacterized protein</fullName>
    </submittedName>
</protein>
<name>A0A8S1R6J2_9CILI</name>
<evidence type="ECO:0000313" key="2">
    <source>
        <dbReference type="Proteomes" id="UP000692954"/>
    </source>
</evidence>
<gene>
    <name evidence="1" type="ORF">PSON_ATCC_30995.1.T1470046</name>
</gene>
<dbReference type="AlphaFoldDB" id="A0A8S1R6J2"/>
<evidence type="ECO:0000313" key="1">
    <source>
        <dbReference type="EMBL" id="CAD8123771.1"/>
    </source>
</evidence>
<dbReference type="EMBL" id="CAJJDN010000147">
    <property type="protein sequence ID" value="CAD8123771.1"/>
    <property type="molecule type" value="Genomic_DNA"/>
</dbReference>
<accession>A0A8S1R6J2</accession>
<sequence length="212" mass="25043">MNQKKRFALQKKKSQSETELGDILITLECQKVECQTIAIAKRKKPHSQVQLLEYSEQNENQEDQQCQAECQLKNTVVNYQQVPSLLSIYTSESNISLEEEYEIWDDNKDLRVIKIIIEDQKPSIGQFLQLYKARFGGFPGQQQCIKNEEVIKTAVNYASSSKQLFKKYFPSKKIVFEDDNDYSEPYKIEDDHHYQTFNHFFQFKKSRTFIEI</sequence>
<proteinExistence type="predicted"/>
<dbReference type="Proteomes" id="UP000692954">
    <property type="component" value="Unassembled WGS sequence"/>
</dbReference>
<organism evidence="1 2">
    <name type="scientific">Paramecium sonneborni</name>
    <dbReference type="NCBI Taxonomy" id="65129"/>
    <lineage>
        <taxon>Eukaryota</taxon>
        <taxon>Sar</taxon>
        <taxon>Alveolata</taxon>
        <taxon>Ciliophora</taxon>
        <taxon>Intramacronucleata</taxon>
        <taxon>Oligohymenophorea</taxon>
        <taxon>Peniculida</taxon>
        <taxon>Parameciidae</taxon>
        <taxon>Paramecium</taxon>
    </lineage>
</organism>